<name>A0A4V2LPJ4_9GAMM</name>
<dbReference type="RefSeq" id="WP_131271744.1">
    <property type="nucleotide sequence ID" value="NZ_SJOA01000018.1"/>
</dbReference>
<comment type="caution">
    <text evidence="1">The sequence shown here is derived from an EMBL/GenBank/DDBJ whole genome shotgun (WGS) entry which is preliminary data.</text>
</comment>
<organism evidence="1 2">
    <name type="scientific">Acinetobacter terrae</name>
    <dbReference type="NCBI Taxonomy" id="2731247"/>
    <lineage>
        <taxon>Bacteria</taxon>
        <taxon>Pseudomonadati</taxon>
        <taxon>Pseudomonadota</taxon>
        <taxon>Gammaproteobacteria</taxon>
        <taxon>Moraxellales</taxon>
        <taxon>Moraxellaceae</taxon>
        <taxon>Acinetobacter</taxon>
        <taxon>Acinetobacter Taxon 24</taxon>
    </lineage>
</organism>
<sequence length="243" mass="28851">MGYRSGGMIFPFKGNSEEIVDLINNWTEKDFEILEPNLKANETIELELIQDNLVIIHNHSFFFSAYQDKDLWHERLKKSSLNDWVIFFECVDSSNAASYLIFKNNIEVRRVTECEDQVFYQKGESQDFEKEWLNASIGYEHEYQEGGEWTEEIITDPNFSLDNVEEWENYFKFYYVGSIDNSTNHLARQLLSDLSNKYLGFDFINDFYEVENKLTLGYGEISDNQLIPNTQKKSFFQKILFWK</sequence>
<gene>
    <name evidence="1" type="ORF">E0H85_12655</name>
</gene>
<dbReference type="EMBL" id="SJOA01000018">
    <property type="protein sequence ID" value="TCB57389.1"/>
    <property type="molecule type" value="Genomic_DNA"/>
</dbReference>
<reference evidence="1 2" key="1">
    <citation type="submission" date="2019-02" db="EMBL/GenBank/DDBJ databases">
        <title>High diversity of culturable Acinetobacter species in natural soil and water ecosystems.</title>
        <authorList>
            <person name="Radolfova-Krizova L."/>
            <person name="Nemec A."/>
        </authorList>
    </citation>
    <scope>NUCLEOTIDE SEQUENCE [LARGE SCALE GENOMIC DNA]</scope>
    <source>
        <strain evidence="1 2">ANC 4281</strain>
    </source>
</reference>
<protein>
    <submittedName>
        <fullName evidence="1">Uncharacterized protein</fullName>
    </submittedName>
</protein>
<evidence type="ECO:0000313" key="1">
    <source>
        <dbReference type="EMBL" id="TCB57389.1"/>
    </source>
</evidence>
<dbReference type="Proteomes" id="UP000291380">
    <property type="component" value="Unassembled WGS sequence"/>
</dbReference>
<dbReference type="OrthoDB" id="6694233at2"/>
<proteinExistence type="predicted"/>
<dbReference type="AlphaFoldDB" id="A0A4V2LPJ4"/>
<evidence type="ECO:0000313" key="2">
    <source>
        <dbReference type="Proteomes" id="UP000291380"/>
    </source>
</evidence>
<accession>A0A4V2LPJ4</accession>